<keyword evidence="8" id="KW-1185">Reference proteome</keyword>
<feature type="transmembrane region" description="Helical" evidence="6">
    <location>
        <begin position="12"/>
        <end position="33"/>
    </location>
</feature>
<dbReference type="Ensembl" id="ENSSOCT00000003197.1">
    <property type="protein sequence ID" value="ENSSOCP00000003120.1"/>
    <property type="gene ID" value="ENSSOCG00000002413.1"/>
</dbReference>
<keyword evidence="3 6" id="KW-0812">Transmembrane</keyword>
<reference evidence="7" key="2">
    <citation type="submission" date="2025-09" db="UniProtKB">
        <authorList>
            <consortium name="Ensembl"/>
        </authorList>
    </citation>
    <scope>IDENTIFICATION</scope>
</reference>
<dbReference type="InterPro" id="IPR038213">
    <property type="entry name" value="IFI6/IFI27-like_sf"/>
</dbReference>
<evidence type="ECO:0000256" key="2">
    <source>
        <dbReference type="ARBA" id="ARBA00007262"/>
    </source>
</evidence>
<sequence>MPHRQFGGASGVAVAVVPAGLWALGFTSAGIAAGSVAAKMMSLTALANGGQVAAGSLVAVAQSLGVPNAVTAALSATGALIGGLQGDAPDPN</sequence>
<evidence type="ECO:0000256" key="4">
    <source>
        <dbReference type="ARBA" id="ARBA00022989"/>
    </source>
</evidence>
<dbReference type="Proteomes" id="UP000694551">
    <property type="component" value="Unplaced"/>
</dbReference>
<keyword evidence="5 6" id="KW-0472">Membrane</keyword>
<name>A0A8D0ELA7_STROC</name>
<evidence type="ECO:0000313" key="7">
    <source>
        <dbReference type="Ensembl" id="ENSSOCP00000003120.1"/>
    </source>
</evidence>
<accession>A0A8D0ELA7</accession>
<protein>
    <submittedName>
        <fullName evidence="7">Uncharacterized protein</fullName>
    </submittedName>
</protein>
<organism evidence="7 8">
    <name type="scientific">Strix occidentalis caurina</name>
    <name type="common">northern spotted owl</name>
    <dbReference type="NCBI Taxonomy" id="311401"/>
    <lineage>
        <taxon>Eukaryota</taxon>
        <taxon>Metazoa</taxon>
        <taxon>Chordata</taxon>
        <taxon>Craniata</taxon>
        <taxon>Vertebrata</taxon>
        <taxon>Euteleostomi</taxon>
        <taxon>Archelosauria</taxon>
        <taxon>Archosauria</taxon>
        <taxon>Dinosauria</taxon>
        <taxon>Saurischia</taxon>
        <taxon>Theropoda</taxon>
        <taxon>Coelurosauria</taxon>
        <taxon>Aves</taxon>
        <taxon>Neognathae</taxon>
        <taxon>Neoaves</taxon>
        <taxon>Telluraves</taxon>
        <taxon>Strigiformes</taxon>
        <taxon>Strigidae</taxon>
        <taxon>Strix</taxon>
    </lineage>
</organism>
<keyword evidence="4 6" id="KW-1133">Transmembrane helix</keyword>
<evidence type="ECO:0000256" key="6">
    <source>
        <dbReference type="SAM" id="Phobius"/>
    </source>
</evidence>
<evidence type="ECO:0000256" key="5">
    <source>
        <dbReference type="ARBA" id="ARBA00023136"/>
    </source>
</evidence>
<evidence type="ECO:0000256" key="3">
    <source>
        <dbReference type="ARBA" id="ARBA00022692"/>
    </source>
</evidence>
<reference evidence="7" key="1">
    <citation type="submission" date="2025-08" db="UniProtKB">
        <authorList>
            <consortium name="Ensembl"/>
        </authorList>
    </citation>
    <scope>IDENTIFICATION</scope>
</reference>
<proteinExistence type="inferred from homology"/>
<dbReference type="AlphaFoldDB" id="A0A8D0ELA7"/>
<dbReference type="GO" id="GO:0001836">
    <property type="term" value="P:release of cytochrome c from mitochondria"/>
    <property type="evidence" value="ECO:0007669"/>
    <property type="project" value="TreeGrafter"/>
</dbReference>
<dbReference type="Gene3D" id="6.10.110.10">
    <property type="match status" value="1"/>
</dbReference>
<dbReference type="PANTHER" id="PTHR16932">
    <property type="entry name" value="INTERFERON ALPHA-INDUCIBLE PROTEIN 27"/>
    <property type="match status" value="1"/>
</dbReference>
<evidence type="ECO:0000256" key="1">
    <source>
        <dbReference type="ARBA" id="ARBA00004141"/>
    </source>
</evidence>
<dbReference type="GO" id="GO:0097193">
    <property type="term" value="P:intrinsic apoptotic signaling pathway"/>
    <property type="evidence" value="ECO:0007669"/>
    <property type="project" value="TreeGrafter"/>
</dbReference>
<evidence type="ECO:0000313" key="8">
    <source>
        <dbReference type="Proteomes" id="UP000694551"/>
    </source>
</evidence>
<dbReference type="Pfam" id="PF06140">
    <property type="entry name" value="Ifi-6-16"/>
    <property type="match status" value="1"/>
</dbReference>
<comment type="similarity">
    <text evidence="2">Belongs to the IFI6/IFI27 family.</text>
</comment>
<dbReference type="PANTHER" id="PTHR16932:SF25">
    <property type="entry name" value="INTERFERON ALPHA-INDUCIBLE PROTEIN 6"/>
    <property type="match status" value="1"/>
</dbReference>
<dbReference type="GO" id="GO:0031966">
    <property type="term" value="C:mitochondrial membrane"/>
    <property type="evidence" value="ECO:0007669"/>
    <property type="project" value="TreeGrafter"/>
</dbReference>
<dbReference type="InterPro" id="IPR009311">
    <property type="entry name" value="IFI6/IFI27-like"/>
</dbReference>
<comment type="subcellular location">
    <subcellularLocation>
        <location evidence="1">Membrane</location>
        <topology evidence="1">Multi-pass membrane protein</topology>
    </subcellularLocation>
</comment>